<organism evidence="3 4">
    <name type="scientific">Malacoplasma iowae 695</name>
    <dbReference type="NCBI Taxonomy" id="1048830"/>
    <lineage>
        <taxon>Bacteria</taxon>
        <taxon>Bacillati</taxon>
        <taxon>Mycoplasmatota</taxon>
        <taxon>Mycoplasmoidales</taxon>
        <taxon>Mycoplasmoidaceae</taxon>
        <taxon>Malacoplasma</taxon>
    </lineage>
</organism>
<dbReference type="OrthoDB" id="396269at2"/>
<dbReference type="KEGG" id="miw:EER00_01180"/>
<reference evidence="4" key="1">
    <citation type="submission" date="2018-11" db="EMBL/GenBank/DDBJ databases">
        <title>The first complete genome sequence of Mycoplasma iowae strain 695.</title>
        <authorList>
            <person name="Ghanem M."/>
            <person name="El-Gazzar M."/>
        </authorList>
    </citation>
    <scope>NUCLEOTIDE SEQUENCE [LARGE SCALE GENOMIC DNA]</scope>
    <source>
        <strain evidence="4">695</strain>
    </source>
</reference>
<dbReference type="AlphaFoldDB" id="A0A6P1LGH2"/>
<dbReference type="SUPFAM" id="SSF54001">
    <property type="entry name" value="Cysteine proteinases"/>
    <property type="match status" value="1"/>
</dbReference>
<feature type="chain" id="PRO_5027089842" description="Transglutaminase-like domain-containing protein" evidence="1">
    <location>
        <begin position="25"/>
        <end position="566"/>
    </location>
</feature>
<feature type="signal peptide" evidence="1">
    <location>
        <begin position="1"/>
        <end position="24"/>
    </location>
</feature>
<evidence type="ECO:0000256" key="1">
    <source>
        <dbReference type="SAM" id="SignalP"/>
    </source>
</evidence>
<accession>A0A6P1LGH2</accession>
<keyword evidence="1" id="KW-0732">Signal</keyword>
<sequence>MKIFKLFFSITLSLPILVSPVALISCSKNVNKKSFINLNDYADISKNNSLTGRIQSNKNYSFDEIKEIGKNFVNSLNYDFKKELVIQVVNNYFKTYINSKGSTIQKTIPKIETNGNVLTISYDLIYIKEFNTSLIFEKRSKGDIEEYIVTFDLNNLTIYPYINTSLTNYLSFKFKPNTFVKKFKKSNSKNYEYQIQDNTIEFNTDNQQVTYLNKEYYLSLDFNNSLNSINLNEKIKNSYLYNKSNEIEKSFYLETIKLLENRENNLYFAVDQVDSYYPKLTTSGLKLQGIIEQKTNIDIKLINQKFLNNLSQELITLYNFPATINCANNGKYNFIYIEPSNSTPIKTILPENNDGKIIDLETNQNYKNNYYSFLFPNDSYKNLINVKNKINNVLSKNVEWINNEFNTSFTFNSIDSNFKEFNDKLSVEQKVYLIYKLLLPEVSYGQLNQNSSNIIGFIENKVLCQGYAMTFSYIANIFNIQNVYITGYVYTNAVPGQSDSSGLHAWNAIYDNEKWTWFDPTWDDSLFASSSYKYDYFMLPKNKFFSDKSHINITNWDNGNFLDFYK</sequence>
<dbReference type="PROSITE" id="PS51257">
    <property type="entry name" value="PROKAR_LIPOPROTEIN"/>
    <property type="match status" value="1"/>
</dbReference>
<dbReference type="GeneID" id="96866791"/>
<dbReference type="RefSeq" id="WP_129692613.1">
    <property type="nucleotide sequence ID" value="NZ_AGFP01000061.1"/>
</dbReference>
<evidence type="ECO:0000313" key="4">
    <source>
        <dbReference type="Proteomes" id="UP000464283"/>
    </source>
</evidence>
<evidence type="ECO:0000313" key="3">
    <source>
        <dbReference type="EMBL" id="QHG89511.1"/>
    </source>
</evidence>
<feature type="domain" description="Transglutaminase-like" evidence="2">
    <location>
        <begin position="427"/>
        <end position="520"/>
    </location>
</feature>
<dbReference type="EMBL" id="CP033512">
    <property type="protein sequence ID" value="QHG89511.1"/>
    <property type="molecule type" value="Genomic_DNA"/>
</dbReference>
<protein>
    <recommendedName>
        <fullName evidence="2">Transglutaminase-like domain-containing protein</fullName>
    </recommendedName>
</protein>
<evidence type="ECO:0000259" key="2">
    <source>
        <dbReference type="Pfam" id="PF01841"/>
    </source>
</evidence>
<gene>
    <name evidence="3" type="ORF">EER00_01180</name>
</gene>
<dbReference type="InterPro" id="IPR002931">
    <property type="entry name" value="Transglutaminase-like"/>
</dbReference>
<dbReference type="Pfam" id="PF01841">
    <property type="entry name" value="Transglut_core"/>
    <property type="match status" value="1"/>
</dbReference>
<dbReference type="InterPro" id="IPR038765">
    <property type="entry name" value="Papain-like_cys_pep_sf"/>
</dbReference>
<dbReference type="Proteomes" id="UP000464283">
    <property type="component" value="Chromosome"/>
</dbReference>
<name>A0A6P1LGH2_MALIO</name>
<dbReference type="Gene3D" id="3.10.620.30">
    <property type="match status" value="1"/>
</dbReference>
<proteinExistence type="predicted"/>